<comment type="caution">
    <text evidence="2">The sequence shown here is derived from an EMBL/GenBank/DDBJ whole genome shotgun (WGS) entry which is preliminary data.</text>
</comment>
<protein>
    <submittedName>
        <fullName evidence="2">Uncharacterized protein</fullName>
    </submittedName>
</protein>
<sequence>MVRLFIALLATAAAWVAPRSPSLARHRVAVRADPGGGAEAAKKSLADAIAAFSKGKLSREELESVVRAEEAAAAAQLARERAARDAAKQAAKQKTAIGAGSVLGALGLVAGGVLEVETALEIGAALPLAAAAFLGVGGYAVASGDDELAETLRSTVGGRSATRRARRGR</sequence>
<accession>A0ABR1G1I9</accession>
<gene>
    <name evidence="2" type="ORF">SO694_00013044</name>
</gene>
<keyword evidence="1" id="KW-0732">Signal</keyword>
<evidence type="ECO:0000313" key="2">
    <source>
        <dbReference type="EMBL" id="KAK7242162.1"/>
    </source>
</evidence>
<evidence type="ECO:0000256" key="1">
    <source>
        <dbReference type="SAM" id="SignalP"/>
    </source>
</evidence>
<organism evidence="2 3">
    <name type="scientific">Aureococcus anophagefferens</name>
    <name type="common">Harmful bloom alga</name>
    <dbReference type="NCBI Taxonomy" id="44056"/>
    <lineage>
        <taxon>Eukaryota</taxon>
        <taxon>Sar</taxon>
        <taxon>Stramenopiles</taxon>
        <taxon>Ochrophyta</taxon>
        <taxon>Pelagophyceae</taxon>
        <taxon>Pelagomonadales</taxon>
        <taxon>Pelagomonadaceae</taxon>
        <taxon>Aureococcus</taxon>
    </lineage>
</organism>
<dbReference type="EMBL" id="JBBJCI010000146">
    <property type="protein sequence ID" value="KAK7242162.1"/>
    <property type="molecule type" value="Genomic_DNA"/>
</dbReference>
<reference evidence="2 3" key="1">
    <citation type="submission" date="2024-03" db="EMBL/GenBank/DDBJ databases">
        <title>Aureococcus anophagefferens CCMP1851 and Kratosvirus quantuckense: Draft genome of a second virus-susceptible host strain in the model system.</title>
        <authorList>
            <person name="Chase E."/>
            <person name="Truchon A.R."/>
            <person name="Schepens W."/>
            <person name="Wilhelm S.W."/>
        </authorList>
    </citation>
    <scope>NUCLEOTIDE SEQUENCE [LARGE SCALE GENOMIC DNA]</scope>
    <source>
        <strain evidence="2 3">CCMP1851</strain>
    </source>
</reference>
<dbReference type="Proteomes" id="UP001363151">
    <property type="component" value="Unassembled WGS sequence"/>
</dbReference>
<feature type="signal peptide" evidence="1">
    <location>
        <begin position="1"/>
        <end position="24"/>
    </location>
</feature>
<keyword evidence="3" id="KW-1185">Reference proteome</keyword>
<feature type="chain" id="PRO_5045439909" evidence="1">
    <location>
        <begin position="25"/>
        <end position="169"/>
    </location>
</feature>
<proteinExistence type="predicted"/>
<name>A0ABR1G1I9_AURAN</name>
<evidence type="ECO:0000313" key="3">
    <source>
        <dbReference type="Proteomes" id="UP001363151"/>
    </source>
</evidence>